<feature type="domain" description="GH15-like" evidence="2">
    <location>
        <begin position="249"/>
        <end position="351"/>
    </location>
</feature>
<comment type="caution">
    <text evidence="4">The sequence shown here is derived from an EMBL/GenBank/DDBJ whole genome shotgun (WGS) entry which is preliminary data.</text>
</comment>
<sequence>MEAKERTPPADGTDERGGGADDYPAISEHGLIGDLRTAALVTTGGRVDWFCTPRFDSPSVFGSLLDARGGGHWDITTVCPGPVKRRQFYFPDTNILVTRMHTETGIVELHDFMPVVRPRDPGHVQRLTRRVVNVRGSVDLAVRVAPRFDYGRRGHRTERYDDGVRFTSGDLALTLRSTVPLDVEGDDAAARFTLEKGATALFVLEPGPAPETPGSPVPCADPAAVDGLFEQTVRFWRGWLRQSAYTGRWREMVHRSALTLKLLTHEPTGAIVAAPTLGLPERIGGTRNWDYRYVWIRDAAFSLYALLRLGFTEEADAFIGWLTRMLRRACEGAEGGPLRVMYSIDGHADLSEEELGHWRATAAPPPSGSATPPPGRSSSTSTANSSTPSTCSTSTAPASRTRRGPTCAPSSNGCSTTGTTPTRASGRPGRAVATTRTPG</sequence>
<evidence type="ECO:0000259" key="2">
    <source>
        <dbReference type="Pfam" id="PF00723"/>
    </source>
</evidence>
<gene>
    <name evidence="4" type="ORF">GCM10023082_09880</name>
</gene>
<feature type="compositionally biased region" description="Basic and acidic residues" evidence="1">
    <location>
        <begin position="1"/>
        <end position="19"/>
    </location>
</feature>
<dbReference type="Proteomes" id="UP001499884">
    <property type="component" value="Unassembled WGS sequence"/>
</dbReference>
<dbReference type="InterPro" id="IPR011613">
    <property type="entry name" value="GH15-like"/>
</dbReference>
<evidence type="ECO:0008006" key="6">
    <source>
        <dbReference type="Google" id="ProtNLM"/>
    </source>
</evidence>
<accession>A0ABP7E4G2</accession>
<feature type="compositionally biased region" description="Pro residues" evidence="1">
    <location>
        <begin position="363"/>
        <end position="375"/>
    </location>
</feature>
<dbReference type="InterPro" id="IPR012341">
    <property type="entry name" value="6hp_glycosidase-like_sf"/>
</dbReference>
<keyword evidence="5" id="KW-1185">Reference proteome</keyword>
<feature type="compositionally biased region" description="Polar residues" evidence="1">
    <location>
        <begin position="408"/>
        <end position="423"/>
    </location>
</feature>
<evidence type="ECO:0000256" key="1">
    <source>
        <dbReference type="SAM" id="MobiDB-lite"/>
    </source>
</evidence>
<dbReference type="Pfam" id="PF19291">
    <property type="entry name" value="TREH_N"/>
    <property type="match status" value="1"/>
</dbReference>
<feature type="region of interest" description="Disordered" evidence="1">
    <location>
        <begin position="359"/>
        <end position="439"/>
    </location>
</feature>
<feature type="compositionally biased region" description="Low complexity" evidence="1">
    <location>
        <begin position="376"/>
        <end position="399"/>
    </location>
</feature>
<evidence type="ECO:0000259" key="3">
    <source>
        <dbReference type="Pfam" id="PF19291"/>
    </source>
</evidence>
<dbReference type="PANTHER" id="PTHR31616">
    <property type="entry name" value="TREHALASE"/>
    <property type="match status" value="1"/>
</dbReference>
<name>A0ABP7E4G2_9ACTN</name>
<dbReference type="Gene3D" id="1.50.10.10">
    <property type="match status" value="1"/>
</dbReference>
<dbReference type="EMBL" id="BAABEP010000003">
    <property type="protein sequence ID" value="GAA3714114.1"/>
    <property type="molecule type" value="Genomic_DNA"/>
</dbReference>
<dbReference type="Pfam" id="PF00723">
    <property type="entry name" value="Glyco_hydro_15"/>
    <property type="match status" value="1"/>
</dbReference>
<dbReference type="InterPro" id="IPR045582">
    <property type="entry name" value="Trehalase-like_N"/>
</dbReference>
<protein>
    <recommendedName>
        <fullName evidence="6">Glucoamylase</fullName>
    </recommendedName>
</protein>
<reference evidence="5" key="1">
    <citation type="journal article" date="2019" name="Int. J. Syst. Evol. Microbiol.">
        <title>The Global Catalogue of Microorganisms (GCM) 10K type strain sequencing project: providing services to taxonomists for standard genome sequencing and annotation.</title>
        <authorList>
            <consortium name="The Broad Institute Genomics Platform"/>
            <consortium name="The Broad Institute Genome Sequencing Center for Infectious Disease"/>
            <person name="Wu L."/>
            <person name="Ma J."/>
        </authorList>
    </citation>
    <scope>NUCLEOTIDE SEQUENCE [LARGE SCALE GENOMIC DNA]</scope>
    <source>
        <strain evidence="5">JCM 30846</strain>
    </source>
</reference>
<organism evidence="4 5">
    <name type="scientific">Streptomyces tremellae</name>
    <dbReference type="NCBI Taxonomy" id="1124239"/>
    <lineage>
        <taxon>Bacteria</taxon>
        <taxon>Bacillati</taxon>
        <taxon>Actinomycetota</taxon>
        <taxon>Actinomycetes</taxon>
        <taxon>Kitasatosporales</taxon>
        <taxon>Streptomycetaceae</taxon>
        <taxon>Streptomyces</taxon>
    </lineage>
</organism>
<dbReference type="SUPFAM" id="SSF48208">
    <property type="entry name" value="Six-hairpin glycosidases"/>
    <property type="match status" value="1"/>
</dbReference>
<proteinExistence type="predicted"/>
<evidence type="ECO:0000313" key="5">
    <source>
        <dbReference type="Proteomes" id="UP001499884"/>
    </source>
</evidence>
<dbReference type="PANTHER" id="PTHR31616:SF0">
    <property type="entry name" value="GLUCAN 1,4-ALPHA-GLUCOSIDASE"/>
    <property type="match status" value="1"/>
</dbReference>
<feature type="domain" description="Trehalase-like N-terminal" evidence="3">
    <location>
        <begin position="23"/>
        <end position="185"/>
    </location>
</feature>
<evidence type="ECO:0000313" key="4">
    <source>
        <dbReference type="EMBL" id="GAA3714114.1"/>
    </source>
</evidence>
<feature type="region of interest" description="Disordered" evidence="1">
    <location>
        <begin position="1"/>
        <end position="25"/>
    </location>
</feature>
<dbReference type="InterPro" id="IPR008928">
    <property type="entry name" value="6-hairpin_glycosidase_sf"/>
</dbReference>